<dbReference type="GO" id="GO:0005829">
    <property type="term" value="C:cytosol"/>
    <property type="evidence" value="ECO:0007669"/>
    <property type="project" value="TreeGrafter"/>
</dbReference>
<dbReference type="PANTHER" id="PTHR28629">
    <property type="entry name" value="TRIOKINASE/FMN CYCLASE"/>
    <property type="match status" value="1"/>
</dbReference>
<dbReference type="GeneID" id="100750004"/>
<evidence type="ECO:0000313" key="5">
    <source>
        <dbReference type="RefSeq" id="XP_003489651.3"/>
    </source>
</evidence>
<organism evidence="4 5">
    <name type="scientific">Bombus impatiens</name>
    <name type="common">Bumblebee</name>
    <dbReference type="NCBI Taxonomy" id="132113"/>
    <lineage>
        <taxon>Eukaryota</taxon>
        <taxon>Metazoa</taxon>
        <taxon>Ecdysozoa</taxon>
        <taxon>Arthropoda</taxon>
        <taxon>Hexapoda</taxon>
        <taxon>Insecta</taxon>
        <taxon>Pterygota</taxon>
        <taxon>Neoptera</taxon>
        <taxon>Endopterygota</taxon>
        <taxon>Hymenoptera</taxon>
        <taxon>Apocrita</taxon>
        <taxon>Aculeata</taxon>
        <taxon>Apoidea</taxon>
        <taxon>Anthophila</taxon>
        <taxon>Apidae</taxon>
        <taxon>Bombus</taxon>
        <taxon>Pyrobombus</taxon>
    </lineage>
</organism>
<dbReference type="SUPFAM" id="SSF82549">
    <property type="entry name" value="DAK1/DegV-like"/>
    <property type="match status" value="1"/>
</dbReference>
<dbReference type="Pfam" id="PF02733">
    <property type="entry name" value="Dak1"/>
    <property type="match status" value="1"/>
</dbReference>
<dbReference type="PANTHER" id="PTHR28629:SF4">
    <property type="entry name" value="TRIOKINASE_FMN CYCLASE"/>
    <property type="match status" value="1"/>
</dbReference>
<dbReference type="RefSeq" id="XP_003489651.3">
    <property type="nucleotide sequence ID" value="XM_003489603.4"/>
</dbReference>
<feature type="domain" description="DhaK" evidence="3">
    <location>
        <begin position="46"/>
        <end position="241"/>
    </location>
</feature>
<dbReference type="InterPro" id="IPR050861">
    <property type="entry name" value="Dihydroxyacetone_Kinase"/>
</dbReference>
<dbReference type="Proteomes" id="UP000515180">
    <property type="component" value="Unplaced"/>
</dbReference>
<name>A0A6P3DYE3_BOMIM</name>
<dbReference type="InterPro" id="IPR004006">
    <property type="entry name" value="DhaK_dom"/>
</dbReference>
<reference evidence="5" key="1">
    <citation type="submission" date="2025-08" db="UniProtKB">
        <authorList>
            <consortium name="RefSeq"/>
        </authorList>
    </citation>
    <scope>IDENTIFICATION</scope>
</reference>
<evidence type="ECO:0000256" key="1">
    <source>
        <dbReference type="ARBA" id="ARBA00047974"/>
    </source>
</evidence>
<dbReference type="AlphaFoldDB" id="A0A6P3DYE3"/>
<evidence type="ECO:0000256" key="2">
    <source>
        <dbReference type="ARBA" id="ARBA00048898"/>
    </source>
</evidence>
<protein>
    <submittedName>
        <fullName evidence="5">Triokinase/FMN cyclase</fullName>
    </submittedName>
</protein>
<dbReference type="FunFam" id="3.40.50.10440:FF:000001">
    <property type="entry name" value="Dihydroxyacetone kinase, DhaK subunit"/>
    <property type="match status" value="1"/>
</dbReference>
<comment type="catalytic activity">
    <reaction evidence="1">
        <text>D-glyceraldehyde + ATP = D-glyceraldehyde 3-phosphate + ADP + H(+)</text>
        <dbReference type="Rhea" id="RHEA:13941"/>
        <dbReference type="ChEBI" id="CHEBI:15378"/>
        <dbReference type="ChEBI" id="CHEBI:17378"/>
        <dbReference type="ChEBI" id="CHEBI:30616"/>
        <dbReference type="ChEBI" id="CHEBI:59776"/>
        <dbReference type="ChEBI" id="CHEBI:456216"/>
        <dbReference type="EC" id="2.7.1.28"/>
    </reaction>
</comment>
<dbReference type="KEGG" id="bim:100750004"/>
<dbReference type="OrthoDB" id="1724672at2759"/>
<dbReference type="GO" id="GO:0019563">
    <property type="term" value="P:glycerol catabolic process"/>
    <property type="evidence" value="ECO:0007669"/>
    <property type="project" value="TreeGrafter"/>
</dbReference>
<dbReference type="GO" id="GO:0050354">
    <property type="term" value="F:triokinase activity"/>
    <property type="evidence" value="ECO:0007669"/>
    <property type="project" value="UniProtKB-EC"/>
</dbReference>
<sequence>MRFIKKWCSFTIHKVTQKNDFVNSYVYFSVYPTKILFRTMKSLVNEINNAVTESLLGLSFAFPQLEYQEFHKVVLMPNLQERKHKVSLICGGGSGHEPFAAGYVGNGMLAAAVAGSIYAAPPSKHISYAIDRVSQYNNTGILMVVPNYTGDCLNFGIAIEKARQKGLKISEVIVNEDCSIPKEEQGVAGKRGLTGIIFVMKIAGALAEQGLSLEEVTKTAHDVLQNIATYSVGLTACAIPG</sequence>
<accession>A0A6P3DYE3</accession>
<evidence type="ECO:0000313" key="4">
    <source>
        <dbReference type="Proteomes" id="UP000515180"/>
    </source>
</evidence>
<comment type="catalytic activity">
    <reaction evidence="2">
        <text>dihydroxyacetone + ATP = dihydroxyacetone phosphate + ADP + H(+)</text>
        <dbReference type="Rhea" id="RHEA:15773"/>
        <dbReference type="ChEBI" id="CHEBI:15378"/>
        <dbReference type="ChEBI" id="CHEBI:16016"/>
        <dbReference type="ChEBI" id="CHEBI:30616"/>
        <dbReference type="ChEBI" id="CHEBI:57642"/>
        <dbReference type="ChEBI" id="CHEBI:456216"/>
        <dbReference type="EC" id="2.7.1.29"/>
    </reaction>
</comment>
<evidence type="ECO:0000259" key="3">
    <source>
        <dbReference type="PROSITE" id="PS51481"/>
    </source>
</evidence>
<dbReference type="GO" id="GO:0004371">
    <property type="term" value="F:glycerone kinase activity"/>
    <property type="evidence" value="ECO:0007669"/>
    <property type="project" value="UniProtKB-EC"/>
</dbReference>
<dbReference type="Gene3D" id="3.40.50.10440">
    <property type="entry name" value="Dihydroxyacetone kinase, domain 1"/>
    <property type="match status" value="1"/>
</dbReference>
<gene>
    <name evidence="5" type="primary">LOC100750004</name>
</gene>
<proteinExistence type="predicted"/>
<keyword evidence="4" id="KW-1185">Reference proteome</keyword>
<dbReference type="PROSITE" id="PS51481">
    <property type="entry name" value="DHAK"/>
    <property type="match status" value="1"/>
</dbReference>